<evidence type="ECO:0000256" key="2">
    <source>
        <dbReference type="SAM" id="MobiDB-lite"/>
    </source>
</evidence>
<evidence type="ECO:0000256" key="1">
    <source>
        <dbReference type="SAM" id="Coils"/>
    </source>
</evidence>
<evidence type="ECO:0000313" key="3">
    <source>
        <dbReference type="EMBL" id="ULU08232.1"/>
    </source>
</evidence>
<dbReference type="AlphaFoldDB" id="A0AAE9DPR8"/>
<feature type="compositionally biased region" description="Basic and acidic residues" evidence="2">
    <location>
        <begin position="341"/>
        <end position="352"/>
    </location>
</feature>
<accession>A0AAE9DPR8</accession>
<keyword evidence="1" id="KW-0175">Coiled coil</keyword>
<sequence length="352" mass="40271">MDFDNLYDSGPYLPIESQNGFGVSSSSEPTGASDQASQVQIITEPVNQWSPISIAPTALPTSSCSSSLAPKYTWNQEDEVAQLRGELAMEREKSVRAEAEIQKLQASERLSADMVIMHHLRSRELERENQALQSKNKDLEKSLKTTVQSSSSSHGAFSHGAAAITRIKKEILEDEEHSMTLDEVREIWRKKFSGGILPGKNLKLGCYFFDPSTNEAPQKVNDASNSYIFYRNQRPASKGYSKWNELTLMEKEEWTNLWRILRKEQERQWKAGLIKFEKVINYRFRKSRQKFIVVPYRRTIWNSACLDSRFQCLNGIDNALVEETHSNNSKYGVHQQGFNNDDFRASPETTKI</sequence>
<feature type="region of interest" description="Disordered" evidence="2">
    <location>
        <begin position="331"/>
        <end position="352"/>
    </location>
</feature>
<protein>
    <submittedName>
        <fullName evidence="3">Uncharacterized protein</fullName>
    </submittedName>
</protein>
<reference evidence="3 4" key="1">
    <citation type="submission" date="2022-05" db="EMBL/GenBank/DDBJ databases">
        <title>Chromosome-level reference genomes for two strains of Caenorhabditis briggsae: an improved platform for comparative genomics.</title>
        <authorList>
            <person name="Stevens L."/>
            <person name="Andersen E.C."/>
        </authorList>
    </citation>
    <scope>NUCLEOTIDE SEQUENCE [LARGE SCALE GENOMIC DNA]</scope>
    <source>
        <strain evidence="3">QX1410_ONT</strain>
        <tissue evidence="3">Whole-organism</tissue>
    </source>
</reference>
<proteinExistence type="predicted"/>
<dbReference type="Proteomes" id="UP000827892">
    <property type="component" value="Chromosome II"/>
</dbReference>
<feature type="region of interest" description="Disordered" evidence="2">
    <location>
        <begin position="17"/>
        <end position="38"/>
    </location>
</feature>
<gene>
    <name evidence="3" type="ORF">L3Y34_019395</name>
</gene>
<name>A0AAE9DPR8_CAEBR</name>
<feature type="coiled-coil region" evidence="1">
    <location>
        <begin position="80"/>
        <end position="149"/>
    </location>
</feature>
<dbReference type="EMBL" id="CP090892">
    <property type="protein sequence ID" value="ULU08232.1"/>
    <property type="molecule type" value="Genomic_DNA"/>
</dbReference>
<organism evidence="3 4">
    <name type="scientific">Caenorhabditis briggsae</name>
    <dbReference type="NCBI Taxonomy" id="6238"/>
    <lineage>
        <taxon>Eukaryota</taxon>
        <taxon>Metazoa</taxon>
        <taxon>Ecdysozoa</taxon>
        <taxon>Nematoda</taxon>
        <taxon>Chromadorea</taxon>
        <taxon>Rhabditida</taxon>
        <taxon>Rhabditina</taxon>
        <taxon>Rhabditomorpha</taxon>
        <taxon>Rhabditoidea</taxon>
        <taxon>Rhabditidae</taxon>
        <taxon>Peloderinae</taxon>
        <taxon>Caenorhabditis</taxon>
    </lineage>
</organism>
<evidence type="ECO:0000313" key="4">
    <source>
        <dbReference type="Proteomes" id="UP000827892"/>
    </source>
</evidence>